<evidence type="ECO:0000256" key="1">
    <source>
        <dbReference type="SAM" id="MobiDB-lite"/>
    </source>
</evidence>
<protein>
    <submittedName>
        <fullName evidence="2">Uncharacterized protein</fullName>
    </submittedName>
</protein>
<accession>A0A1T4R7A4</accession>
<dbReference type="STRING" id="1122192.SAMN02745673_02561"/>
<evidence type="ECO:0000313" key="3">
    <source>
        <dbReference type="Proteomes" id="UP000190637"/>
    </source>
</evidence>
<sequence>MPLPEPAGPDPVRLPHIHGAEPQRDLVDRITSGLGAHECVVMGALTARDRQRIIAAGKVAGKRLKRSTVITETDAGIEIAFDDDTELLIRPAPDPLVFESGSEEAADISSSRLDPRRRHAVDEDTPPKKRVPRD</sequence>
<gene>
    <name evidence="2" type="ORF">SAMN02745673_02561</name>
</gene>
<dbReference type="EMBL" id="FUWS01000006">
    <property type="protein sequence ID" value="SKA11558.1"/>
    <property type="molecule type" value="Genomic_DNA"/>
</dbReference>
<feature type="compositionally biased region" description="Basic and acidic residues" evidence="1">
    <location>
        <begin position="120"/>
        <end position="134"/>
    </location>
</feature>
<feature type="region of interest" description="Disordered" evidence="1">
    <location>
        <begin position="95"/>
        <end position="134"/>
    </location>
</feature>
<organism evidence="2 3">
    <name type="scientific">Marinactinospora thermotolerans DSM 45154</name>
    <dbReference type="NCBI Taxonomy" id="1122192"/>
    <lineage>
        <taxon>Bacteria</taxon>
        <taxon>Bacillati</taxon>
        <taxon>Actinomycetota</taxon>
        <taxon>Actinomycetes</taxon>
        <taxon>Streptosporangiales</taxon>
        <taxon>Nocardiopsidaceae</taxon>
        <taxon>Marinactinospora</taxon>
    </lineage>
</organism>
<dbReference type="Proteomes" id="UP000190637">
    <property type="component" value="Unassembled WGS sequence"/>
</dbReference>
<keyword evidence="3" id="KW-1185">Reference proteome</keyword>
<proteinExistence type="predicted"/>
<dbReference type="RefSeq" id="WP_078761869.1">
    <property type="nucleotide sequence ID" value="NZ_FUWS01000006.1"/>
</dbReference>
<name>A0A1T4R7A4_9ACTN</name>
<reference evidence="2 3" key="1">
    <citation type="submission" date="2017-02" db="EMBL/GenBank/DDBJ databases">
        <authorList>
            <person name="Peterson S.W."/>
        </authorList>
    </citation>
    <scope>NUCLEOTIDE SEQUENCE [LARGE SCALE GENOMIC DNA]</scope>
    <source>
        <strain evidence="2 3">DSM 45154</strain>
    </source>
</reference>
<evidence type="ECO:0000313" key="2">
    <source>
        <dbReference type="EMBL" id="SKA11558.1"/>
    </source>
</evidence>
<dbReference type="AlphaFoldDB" id="A0A1T4R7A4"/>